<keyword evidence="3 7" id="KW-1133">Transmembrane helix</keyword>
<dbReference type="InterPro" id="IPR003770">
    <property type="entry name" value="MLTG-like"/>
</dbReference>
<evidence type="ECO:0000256" key="5">
    <source>
        <dbReference type="ARBA" id="ARBA00023239"/>
    </source>
</evidence>
<gene>
    <name evidence="7 9" type="primary">mltG</name>
    <name evidence="9" type="ORF">WNY59_02915</name>
</gene>
<feature type="transmembrane region" description="Helical" evidence="7">
    <location>
        <begin position="30"/>
        <end position="54"/>
    </location>
</feature>
<proteinExistence type="inferred from homology"/>
<evidence type="ECO:0000256" key="4">
    <source>
        <dbReference type="ARBA" id="ARBA00023136"/>
    </source>
</evidence>
<evidence type="ECO:0000256" key="8">
    <source>
        <dbReference type="SAM" id="MobiDB-lite"/>
    </source>
</evidence>
<evidence type="ECO:0000256" key="2">
    <source>
        <dbReference type="ARBA" id="ARBA00022692"/>
    </source>
</evidence>
<dbReference type="CDD" id="cd08010">
    <property type="entry name" value="MltG_like"/>
    <property type="match status" value="1"/>
</dbReference>
<comment type="catalytic activity">
    <reaction evidence="7">
        <text>a peptidoglycan chain = a peptidoglycan chain with N-acetyl-1,6-anhydromuramyl-[peptide] at the reducing end + a peptidoglycan chain with N-acetylglucosamine at the non-reducing end.</text>
        <dbReference type="EC" id="4.2.2.29"/>
    </reaction>
</comment>
<comment type="function">
    <text evidence="7">Functions as a peptidoglycan terminase that cleaves nascent peptidoglycan strands endolytically to terminate their elongation.</text>
</comment>
<keyword evidence="4 7" id="KW-0472">Membrane</keyword>
<feature type="site" description="Important for catalytic activity" evidence="7">
    <location>
        <position position="233"/>
    </location>
</feature>
<keyword evidence="7" id="KW-0997">Cell inner membrane</keyword>
<keyword evidence="1 7" id="KW-1003">Cell membrane</keyword>
<comment type="subcellular location">
    <subcellularLocation>
        <location evidence="7">Cell inner membrane</location>
        <topology evidence="7">Single-pass membrane protein</topology>
    </subcellularLocation>
</comment>
<comment type="caution">
    <text evidence="9">The sequence shown here is derived from an EMBL/GenBank/DDBJ whole genome shotgun (WGS) entry which is preliminary data.</text>
</comment>
<dbReference type="HAMAP" id="MF_02065">
    <property type="entry name" value="MltG"/>
    <property type="match status" value="1"/>
</dbReference>
<sequence>MPQSASQAIKAQPGFEPPKRKRAKTSRSQVVVFFHFLFSTFVLALVLLAGVFYYGKVQFEKAGPLEQAMNYTVRSGSSMTQVANGLDRRNIISDAEVFKWGLRAYGNEEALKAGEFEIPRGASMKKVMETLVSGRAILHPLTIVEGNTVFQAAQKIAADETLVGDMPAELPPEGMLIADTQRFQRGMTRTEIIARMQAQQETLIEQVWAKRAPDLPIADINEFVALASIVEKETGVAEERPRVAAVFINRLRKGMRLQSDPTILYGIFGGQGRPEDRPIYKSDIEKPTPYNTYTIDGIPPGPIAIPGRAALEAVANPAQTEDLYFVADGTGGHVFASTLEQHNKNVAKWREIEKQRREAQTDSN</sequence>
<keyword evidence="2 7" id="KW-0812">Transmembrane</keyword>
<dbReference type="Gene3D" id="3.30.1490.480">
    <property type="entry name" value="Endolytic murein transglycosylase"/>
    <property type="match status" value="1"/>
</dbReference>
<comment type="similarity">
    <text evidence="7">Belongs to the transglycosylase MltG family.</text>
</comment>
<dbReference type="Gene3D" id="3.30.160.60">
    <property type="entry name" value="Classic Zinc Finger"/>
    <property type="match status" value="1"/>
</dbReference>
<evidence type="ECO:0000256" key="6">
    <source>
        <dbReference type="ARBA" id="ARBA00023316"/>
    </source>
</evidence>
<dbReference type="EC" id="4.2.2.29" evidence="7"/>
<dbReference type="Pfam" id="PF02618">
    <property type="entry name" value="YceG"/>
    <property type="match status" value="1"/>
</dbReference>
<feature type="region of interest" description="Disordered" evidence="8">
    <location>
        <begin position="1"/>
        <end position="22"/>
    </location>
</feature>
<dbReference type="EMBL" id="JBBMQO010000002">
    <property type="protein sequence ID" value="MEM5500533.1"/>
    <property type="molecule type" value="Genomic_DNA"/>
</dbReference>
<reference evidence="9 10" key="1">
    <citation type="submission" date="2024-03" db="EMBL/GenBank/DDBJ databases">
        <title>Community enrichment and isolation of bacterial strains for fucoidan degradation.</title>
        <authorList>
            <person name="Sichert A."/>
        </authorList>
    </citation>
    <scope>NUCLEOTIDE SEQUENCE [LARGE SCALE GENOMIC DNA]</scope>
    <source>
        <strain evidence="9 10">AS62</strain>
    </source>
</reference>
<dbReference type="PANTHER" id="PTHR30518">
    <property type="entry name" value="ENDOLYTIC MUREIN TRANSGLYCOSYLASE"/>
    <property type="match status" value="1"/>
</dbReference>
<name>A0ABU9T323_9HYPH</name>
<organism evidence="9 10">
    <name type="scientific">Ahrensia kielensis</name>
    <dbReference type="NCBI Taxonomy" id="76980"/>
    <lineage>
        <taxon>Bacteria</taxon>
        <taxon>Pseudomonadati</taxon>
        <taxon>Pseudomonadota</taxon>
        <taxon>Alphaproteobacteria</taxon>
        <taxon>Hyphomicrobiales</taxon>
        <taxon>Ahrensiaceae</taxon>
        <taxon>Ahrensia</taxon>
    </lineage>
</organism>
<dbReference type="Proteomes" id="UP001477870">
    <property type="component" value="Unassembled WGS sequence"/>
</dbReference>
<protein>
    <recommendedName>
        <fullName evidence="7">Endolytic murein transglycosylase</fullName>
        <ecNumber evidence="7">4.2.2.29</ecNumber>
    </recommendedName>
    <alternativeName>
        <fullName evidence="7">Peptidoglycan lytic transglycosylase</fullName>
    </alternativeName>
    <alternativeName>
        <fullName evidence="7">Peptidoglycan polymerization terminase</fullName>
    </alternativeName>
</protein>
<keyword evidence="6 7" id="KW-0961">Cell wall biogenesis/degradation</keyword>
<dbReference type="NCBIfam" id="TIGR00247">
    <property type="entry name" value="endolytic transglycosylase MltG"/>
    <property type="match status" value="1"/>
</dbReference>
<keyword evidence="10" id="KW-1185">Reference proteome</keyword>
<evidence type="ECO:0000256" key="3">
    <source>
        <dbReference type="ARBA" id="ARBA00022989"/>
    </source>
</evidence>
<evidence type="ECO:0000256" key="7">
    <source>
        <dbReference type="HAMAP-Rule" id="MF_02065"/>
    </source>
</evidence>
<accession>A0ABU9T323</accession>
<dbReference type="PANTHER" id="PTHR30518:SF2">
    <property type="entry name" value="ENDOLYTIC MUREIN TRANSGLYCOSYLASE"/>
    <property type="match status" value="1"/>
</dbReference>
<evidence type="ECO:0000313" key="10">
    <source>
        <dbReference type="Proteomes" id="UP001477870"/>
    </source>
</evidence>
<evidence type="ECO:0000256" key="1">
    <source>
        <dbReference type="ARBA" id="ARBA00022475"/>
    </source>
</evidence>
<evidence type="ECO:0000313" key="9">
    <source>
        <dbReference type="EMBL" id="MEM5500533.1"/>
    </source>
</evidence>
<keyword evidence="5 7" id="KW-0456">Lyase</keyword>